<evidence type="ECO:0000313" key="3">
    <source>
        <dbReference type="EMBL" id="DAZ96746.1"/>
    </source>
</evidence>
<evidence type="ECO:0000313" key="4">
    <source>
        <dbReference type="Proteomes" id="UP001146120"/>
    </source>
</evidence>
<feature type="compositionally biased region" description="Basic residues" evidence="1">
    <location>
        <begin position="344"/>
        <end position="359"/>
    </location>
</feature>
<protein>
    <recommendedName>
        <fullName evidence="2">3'-5' exonuclease domain-containing protein</fullName>
    </recommendedName>
</protein>
<evidence type="ECO:0000259" key="2">
    <source>
        <dbReference type="SMART" id="SM00474"/>
    </source>
</evidence>
<dbReference type="GO" id="GO:0006139">
    <property type="term" value="P:nucleobase-containing compound metabolic process"/>
    <property type="evidence" value="ECO:0007669"/>
    <property type="project" value="InterPro"/>
</dbReference>
<keyword evidence="4" id="KW-1185">Reference proteome</keyword>
<dbReference type="PANTHER" id="PTHR47765">
    <property type="entry name" value="3'-5' EXONUCLEASE DOMAIN-CONTAINING PROTEIN"/>
    <property type="match status" value="1"/>
</dbReference>
<name>A0AAV2YSP4_9STRA</name>
<dbReference type="InterPro" id="IPR052408">
    <property type="entry name" value="Exonuclease_MUT-7-like"/>
</dbReference>
<accession>A0AAV2YSP4</accession>
<dbReference type="Proteomes" id="UP001146120">
    <property type="component" value="Unassembled WGS sequence"/>
</dbReference>
<dbReference type="GO" id="GO:0003676">
    <property type="term" value="F:nucleic acid binding"/>
    <property type="evidence" value="ECO:0007669"/>
    <property type="project" value="InterPro"/>
</dbReference>
<dbReference type="Gene3D" id="3.30.420.10">
    <property type="entry name" value="Ribonuclease H-like superfamily/Ribonuclease H"/>
    <property type="match status" value="1"/>
</dbReference>
<dbReference type="PANTHER" id="PTHR47765:SF2">
    <property type="entry name" value="EXONUCLEASE MUT-7 HOMOLOG"/>
    <property type="match status" value="1"/>
</dbReference>
<dbReference type="InterPro" id="IPR036397">
    <property type="entry name" value="RNaseH_sf"/>
</dbReference>
<dbReference type="Pfam" id="PF01612">
    <property type="entry name" value="DNA_pol_A_exo1"/>
    <property type="match status" value="1"/>
</dbReference>
<feature type="region of interest" description="Disordered" evidence="1">
    <location>
        <begin position="331"/>
        <end position="363"/>
    </location>
</feature>
<dbReference type="SMART" id="SM00474">
    <property type="entry name" value="35EXOc"/>
    <property type="match status" value="1"/>
</dbReference>
<dbReference type="InterPro" id="IPR002562">
    <property type="entry name" value="3'-5'_exonuclease_dom"/>
</dbReference>
<proteinExistence type="predicted"/>
<feature type="region of interest" description="Disordered" evidence="1">
    <location>
        <begin position="283"/>
        <end position="313"/>
    </location>
</feature>
<reference evidence="3" key="2">
    <citation type="journal article" date="2023" name="Microbiol Resour">
        <title>Decontamination and Annotation of the Draft Genome Sequence of the Oomycete Lagenidium giganteum ARSEF 373.</title>
        <authorList>
            <person name="Morgan W.R."/>
            <person name="Tartar A."/>
        </authorList>
    </citation>
    <scope>NUCLEOTIDE SEQUENCE</scope>
    <source>
        <strain evidence="3">ARSEF 373</strain>
    </source>
</reference>
<feature type="compositionally biased region" description="Low complexity" evidence="1">
    <location>
        <begin position="292"/>
        <end position="302"/>
    </location>
</feature>
<reference evidence="3" key="1">
    <citation type="submission" date="2022-11" db="EMBL/GenBank/DDBJ databases">
        <authorList>
            <person name="Morgan W.R."/>
            <person name="Tartar A."/>
        </authorList>
    </citation>
    <scope>NUCLEOTIDE SEQUENCE</scope>
    <source>
        <strain evidence="3">ARSEF 373</strain>
    </source>
</reference>
<sequence>MVTLVDLINQAPPYVIPDVHATVHFVGTAADWLKCAPRLKKARVVGLDTETRPVFQKGRDKNPCSLLQIAVRDAQGKEEVFVIDLLHLQPKVYNTVLSEVFLSRKIIKLGQGWLHDMKELNQCYPKASCFKVAKRVVEVNDMSISLMGGHHPISLQKLTFHYLNKKLTKTQQMSNWNRRPLAPSQLHYAASDALVLIHLYDELMRRLTSKNKAFNIDSIANVLDVDMQRTLKCTLCFTVADNAADYKRHRKECSSSALSLRLCNSCGDAMLKSDVHMNEHMAACSGDQPNTAPAVAPEAPQQPKEKKRKKKSAKIQLLPVLLEAASPVNVEMEEQQPSPAQQSKRAKRKQKKKKNKAKAVAHTVSPTLAGLPLSKRKMSADSAFLASDDIWSLASSDNAASMLSPW</sequence>
<evidence type="ECO:0000256" key="1">
    <source>
        <dbReference type="SAM" id="MobiDB-lite"/>
    </source>
</evidence>
<feature type="domain" description="3'-5' exonuclease" evidence="2">
    <location>
        <begin position="23"/>
        <end position="208"/>
    </location>
</feature>
<gene>
    <name evidence="3" type="ORF">N0F65_012323</name>
</gene>
<dbReference type="InterPro" id="IPR012337">
    <property type="entry name" value="RNaseH-like_sf"/>
</dbReference>
<comment type="caution">
    <text evidence="3">The sequence shown here is derived from an EMBL/GenBank/DDBJ whole genome shotgun (WGS) entry which is preliminary data.</text>
</comment>
<dbReference type="EMBL" id="DAKRPA010000157">
    <property type="protein sequence ID" value="DAZ96746.1"/>
    <property type="molecule type" value="Genomic_DNA"/>
</dbReference>
<dbReference type="AlphaFoldDB" id="A0AAV2YSP4"/>
<dbReference type="GO" id="GO:0008408">
    <property type="term" value="F:3'-5' exonuclease activity"/>
    <property type="evidence" value="ECO:0007669"/>
    <property type="project" value="InterPro"/>
</dbReference>
<organism evidence="3 4">
    <name type="scientific">Lagenidium giganteum</name>
    <dbReference type="NCBI Taxonomy" id="4803"/>
    <lineage>
        <taxon>Eukaryota</taxon>
        <taxon>Sar</taxon>
        <taxon>Stramenopiles</taxon>
        <taxon>Oomycota</taxon>
        <taxon>Peronosporomycetes</taxon>
        <taxon>Pythiales</taxon>
        <taxon>Pythiaceae</taxon>
    </lineage>
</organism>
<dbReference type="SUPFAM" id="SSF53098">
    <property type="entry name" value="Ribonuclease H-like"/>
    <property type="match status" value="1"/>
</dbReference>